<dbReference type="Proteomes" id="UP000663834">
    <property type="component" value="Unassembled WGS sequence"/>
</dbReference>
<dbReference type="AlphaFoldDB" id="A0A815MC66"/>
<feature type="transmembrane region" description="Helical" evidence="1">
    <location>
        <begin position="474"/>
        <end position="500"/>
    </location>
</feature>
<proteinExistence type="predicted"/>
<organism evidence="2 3">
    <name type="scientific">Rotaria magnacalcarata</name>
    <dbReference type="NCBI Taxonomy" id="392030"/>
    <lineage>
        <taxon>Eukaryota</taxon>
        <taxon>Metazoa</taxon>
        <taxon>Spiralia</taxon>
        <taxon>Gnathifera</taxon>
        <taxon>Rotifera</taxon>
        <taxon>Eurotatoria</taxon>
        <taxon>Bdelloidea</taxon>
        <taxon>Philodinida</taxon>
        <taxon>Philodinidae</taxon>
        <taxon>Rotaria</taxon>
    </lineage>
</organism>
<feature type="transmembrane region" description="Helical" evidence="1">
    <location>
        <begin position="198"/>
        <end position="220"/>
    </location>
</feature>
<evidence type="ECO:0000313" key="3">
    <source>
        <dbReference type="Proteomes" id="UP000663834"/>
    </source>
</evidence>
<evidence type="ECO:0000313" key="2">
    <source>
        <dbReference type="EMBL" id="CAF1419604.1"/>
    </source>
</evidence>
<keyword evidence="1" id="KW-0472">Membrane</keyword>
<keyword evidence="1" id="KW-0812">Transmembrane</keyword>
<feature type="transmembrane region" description="Helical" evidence="1">
    <location>
        <begin position="156"/>
        <end position="178"/>
    </location>
</feature>
<dbReference type="OrthoDB" id="10032258at2759"/>
<evidence type="ECO:0000256" key="1">
    <source>
        <dbReference type="SAM" id="Phobius"/>
    </source>
</evidence>
<keyword evidence="1" id="KW-1133">Transmembrane helix</keyword>
<name>A0A815MC66_9BILA</name>
<accession>A0A815MC66</accession>
<sequence>MNLIQPPYGILTLVSYNMNVGLVVEAGGFLLLPASPPGYCSSQIDDHLLYAGTYISRSCPIGTARNTTSFGPCFICPPKTKNNGSSGINCETCSSNESLLCLRGTKVEVEWNKLSSFNQADPYPDSPETKEFDDVLLQNVFKFGTLSSSCLIISPLLWTTLAIGFSFIVIIIMGILTLYPRRKPHRTFVQKIFMRIDLIGDGELWLGGLVSVVLIILVGFTCKFSISFSNLYPIEIISTSTHSPVICDPNLFNAKFASALQLLSIHKHDEEEPIFQLLDEQQIVLTTQFVSTEFQCEHVTMQRNMDKGQQTLSSDFNCTTDNESNIVSVSTLLPQHLIVVQFGLTGLSFVGGLRICFNGPSTSQSNGKYTIQMFNFCQFFFTINETLTVNLIVSVKMTKIVNRTAPLSKTNDVILTGRWLPTLTVNTLADALLFEQQGQYRRYLSNQIVLVVDLTESEFYLENSQEPIARPNEIIFQTVLFSMLCLELFGLLFLIFKLLISPFIPIVVQRYTKRTNNDQRLTLTKFILQRMNEAIDEYEMKNKITRDSIQCKIQPFDLSKHDGTNQISQKEYPSLDQIALQVSLLFFLKKH</sequence>
<comment type="caution">
    <text evidence="2">The sequence shown here is derived from an EMBL/GenBank/DDBJ whole genome shotgun (WGS) entry which is preliminary data.</text>
</comment>
<dbReference type="EMBL" id="CAJNOW010004493">
    <property type="protein sequence ID" value="CAF1419604.1"/>
    <property type="molecule type" value="Genomic_DNA"/>
</dbReference>
<protein>
    <submittedName>
        <fullName evidence="2">Uncharacterized protein</fullName>
    </submittedName>
</protein>
<gene>
    <name evidence="2" type="ORF">KQP761_LOCUS10536</name>
</gene>
<reference evidence="2" key="1">
    <citation type="submission" date="2021-02" db="EMBL/GenBank/DDBJ databases">
        <authorList>
            <person name="Nowell W R."/>
        </authorList>
    </citation>
    <scope>NUCLEOTIDE SEQUENCE</scope>
</reference>